<dbReference type="CDD" id="cd17332">
    <property type="entry name" value="MFS_MelB_like"/>
    <property type="match status" value="1"/>
</dbReference>
<dbReference type="GO" id="GO:0008643">
    <property type="term" value="P:carbohydrate transport"/>
    <property type="evidence" value="ECO:0007669"/>
    <property type="project" value="InterPro"/>
</dbReference>
<dbReference type="RefSeq" id="WP_044644234.1">
    <property type="nucleotide sequence ID" value="NZ_JTHP01000001.1"/>
</dbReference>
<accession>A0A0D7XB57</accession>
<keyword evidence="1" id="KW-0472">Membrane</keyword>
<feature type="transmembrane region" description="Helical" evidence="1">
    <location>
        <begin position="277"/>
        <end position="296"/>
    </location>
</feature>
<feature type="transmembrane region" description="Helical" evidence="1">
    <location>
        <begin position="308"/>
        <end position="329"/>
    </location>
</feature>
<comment type="caution">
    <text evidence="2">The sequence shown here is derived from an EMBL/GenBank/DDBJ whole genome shotgun (WGS) entry which is preliminary data.</text>
</comment>
<feature type="transmembrane region" description="Helical" evidence="1">
    <location>
        <begin position="148"/>
        <end position="167"/>
    </location>
</feature>
<dbReference type="PANTHER" id="PTHR11328:SF24">
    <property type="entry name" value="MAJOR FACILITATOR SUPERFAMILY (MFS) PROFILE DOMAIN-CONTAINING PROTEIN"/>
    <property type="match status" value="1"/>
</dbReference>
<keyword evidence="3" id="KW-1185">Reference proteome</keyword>
<feature type="transmembrane region" description="Helical" evidence="1">
    <location>
        <begin position="179"/>
        <end position="198"/>
    </location>
</feature>
<evidence type="ECO:0000313" key="2">
    <source>
        <dbReference type="EMBL" id="KJD47442.1"/>
    </source>
</evidence>
<dbReference type="PATRIC" id="fig|159743.3.peg.76"/>
<dbReference type="Proteomes" id="UP000032534">
    <property type="component" value="Unassembled WGS sequence"/>
</dbReference>
<organism evidence="2 3">
    <name type="scientific">Paenibacillus terrae</name>
    <dbReference type="NCBI Taxonomy" id="159743"/>
    <lineage>
        <taxon>Bacteria</taxon>
        <taxon>Bacillati</taxon>
        <taxon>Bacillota</taxon>
        <taxon>Bacilli</taxon>
        <taxon>Bacillales</taxon>
        <taxon>Paenibacillaceae</taxon>
        <taxon>Paenibacillus</taxon>
    </lineage>
</organism>
<name>A0A0D7XB57_9BACL</name>
<dbReference type="InterPro" id="IPR039672">
    <property type="entry name" value="MFS_2"/>
</dbReference>
<dbReference type="GO" id="GO:0015293">
    <property type="term" value="F:symporter activity"/>
    <property type="evidence" value="ECO:0007669"/>
    <property type="project" value="InterPro"/>
</dbReference>
<proteinExistence type="predicted"/>
<dbReference type="EMBL" id="JTHP01000001">
    <property type="protein sequence ID" value="KJD47442.1"/>
    <property type="molecule type" value="Genomic_DNA"/>
</dbReference>
<feature type="transmembrane region" description="Helical" evidence="1">
    <location>
        <begin position="245"/>
        <end position="271"/>
    </location>
</feature>
<feature type="transmembrane region" description="Helical" evidence="1">
    <location>
        <begin position="335"/>
        <end position="356"/>
    </location>
</feature>
<gene>
    <name evidence="2" type="ORF">QD47_00335</name>
</gene>
<feature type="transmembrane region" description="Helical" evidence="1">
    <location>
        <begin position="45"/>
        <end position="64"/>
    </location>
</feature>
<dbReference type="AlphaFoldDB" id="A0A0D7XB57"/>
<feature type="transmembrane region" description="Helical" evidence="1">
    <location>
        <begin position="12"/>
        <end position="33"/>
    </location>
</feature>
<evidence type="ECO:0000256" key="1">
    <source>
        <dbReference type="SAM" id="Phobius"/>
    </source>
</evidence>
<feature type="transmembrane region" description="Helical" evidence="1">
    <location>
        <begin position="420"/>
        <end position="443"/>
    </location>
</feature>
<dbReference type="PANTHER" id="PTHR11328">
    <property type="entry name" value="MAJOR FACILITATOR SUPERFAMILY DOMAIN-CONTAINING PROTEIN"/>
    <property type="match status" value="1"/>
</dbReference>
<protein>
    <submittedName>
        <fullName evidence="2">Major facilitator transporter</fullName>
    </submittedName>
</protein>
<dbReference type="InterPro" id="IPR036259">
    <property type="entry name" value="MFS_trans_sf"/>
</dbReference>
<dbReference type="Pfam" id="PF13347">
    <property type="entry name" value="MFS_2"/>
    <property type="match status" value="1"/>
</dbReference>
<sequence>MEQKITMKHTLAYGSGNMLGSGALAISGAWLMYFYTTFCGLSPVQAAAIFSVASIIDAVSNPIMGFISDNFHRTRLGRKFGRRRFFIMMGIPLMLVYPLLWVDGLGFWYYLSTYVLFELVYTSVMVPYEALASEMTRDFGARSRLTGWKAMFGKIANFAAAFIPGRFIAEYGKDSPLPFFYTGLVFAGILLIAMAFLYKNSWERPTEELQKELEGEAPLSFIDSMKKLFIDISSTFRVKTFRHHLGMYLGGFSAEWLFTSAFTYFIVFSLFQSSEMVSNLNSFNSVIQLISTYFFIQFCVRKGFRMPFIAALVVVCFSVAGYGLLYITGASNTMVWLYVITLFMGLGTGGVYYIPWNQYTFLADVDEALTGRRREGIYAGMMTFAGKMVRAVVVFILGWVLQHFGFVSGADSQPIAAQHAIFYVLVVGTIVLAIIGMIASVVMKLDIDSHKKLITEIDRLKNGGSMKSAKPEARKVFEDLTGFTYDRCWGNNNVGFKNKPADPKSHTPSM</sequence>
<keyword evidence="1" id="KW-1133">Transmembrane helix</keyword>
<keyword evidence="1" id="KW-0812">Transmembrane</keyword>
<dbReference type="OrthoDB" id="9764596at2"/>
<feature type="transmembrane region" description="Helical" evidence="1">
    <location>
        <begin position="85"/>
        <end position="101"/>
    </location>
</feature>
<evidence type="ECO:0000313" key="3">
    <source>
        <dbReference type="Proteomes" id="UP000032534"/>
    </source>
</evidence>
<dbReference type="GO" id="GO:0005886">
    <property type="term" value="C:plasma membrane"/>
    <property type="evidence" value="ECO:0007669"/>
    <property type="project" value="TreeGrafter"/>
</dbReference>
<dbReference type="Gene3D" id="1.20.1250.20">
    <property type="entry name" value="MFS general substrate transporter like domains"/>
    <property type="match status" value="2"/>
</dbReference>
<reference evidence="2 3" key="1">
    <citation type="submission" date="2014-11" db="EMBL/GenBank/DDBJ databases">
        <title>Draft Genome Sequences of Paenibacillus polymyxa NRRL B-30509 and Paenibacillus terrae NRRL B-30644, Strains from a Poultry Environment that Produce Tridecaptin A and Paenicidins.</title>
        <authorList>
            <person name="van Belkum M.J."/>
            <person name="Lohans C.T."/>
            <person name="Vederas J.C."/>
        </authorList>
    </citation>
    <scope>NUCLEOTIDE SEQUENCE [LARGE SCALE GENOMIC DNA]</scope>
    <source>
        <strain evidence="2 3">NRRL B-30644</strain>
    </source>
</reference>
<dbReference type="SUPFAM" id="SSF103473">
    <property type="entry name" value="MFS general substrate transporter"/>
    <property type="match status" value="1"/>
</dbReference>
<feature type="transmembrane region" description="Helical" evidence="1">
    <location>
        <begin position="107"/>
        <end position="128"/>
    </location>
</feature>